<keyword evidence="6" id="KW-1185">Reference proteome</keyword>
<evidence type="ECO:0000259" key="3">
    <source>
        <dbReference type="Pfam" id="PF03389"/>
    </source>
</evidence>
<comment type="caution">
    <text evidence="5">The sequence shown here is derived from an EMBL/GenBank/DDBJ whole genome shotgun (WGS) entry which is preliminary data.</text>
</comment>
<accession>A0A917GAI2</accession>
<dbReference type="RefSeq" id="WP_188615946.1">
    <property type="nucleotide sequence ID" value="NZ_BMJT01000017.1"/>
</dbReference>
<dbReference type="Gene3D" id="3.30.930.30">
    <property type="match status" value="1"/>
</dbReference>
<reference evidence="5" key="2">
    <citation type="submission" date="2020-09" db="EMBL/GenBank/DDBJ databases">
        <authorList>
            <person name="Sun Q."/>
            <person name="Zhou Y."/>
        </authorList>
    </citation>
    <scope>NUCLEOTIDE SEQUENCE</scope>
    <source>
        <strain evidence="5">CGMCC 1.15760</strain>
    </source>
</reference>
<sequence>MAIYHFSMQVISRGKGQSVVASAAYRSGEKLFNERYDKVSHYQNREVKPETFILKPSHAPEWCLERVRLWNEVEHIEKAKNAQLAREFNVALPIELTNEEQRALLVNFVDKTFVAGGMVADVAIHRDDPQNPHAHVLLTIRPFNEDGSWGAKAKKEYLLDDEGNFTYTKSGAKRSRKITTTNWDDKETLARWRSAWAFYANQHLRLAGHSVTISEKSNEALGKVEEPSIHEGFTARKLAKQGEFSDRVAINEEIKARNKAHVKLDEVNQRLERITKHERRFTALTPAERTELKQLAKVLRMYIAVDTLEDKKKILARWRSKLDVQEDFETVEPKVWASLQQQEQAHKQATALLTNEAKRIMTTHYGNSLNSDYLNRMVVSEMSRLGRPLNEQELRTFCEAHREEELIEELEKITQQPLITATTARERLTELQRDPLANAEEKKLLVLALKLFDDYYDEQLEKVLPSFNKKRTPLQEKEWLVAAIHYYGKPMLSELLTTKSEVPLTKYSSAELQLVKGYLQSERTYFLAQQRGSNDSAEEVFAFTQKMPERLVKDVQHPRYQSFVLSECLAHGILTTDEVMTLASALRAHNEQGETVYFNESYGGKLYPMAPPTQLLNQLLRGQNLTQILSDLEQQEKIKQQLQKQIKRKKR</sequence>
<dbReference type="Pfam" id="PF18208">
    <property type="entry name" value="NES_C_h"/>
    <property type="match status" value="1"/>
</dbReference>
<feature type="domain" description="MobA/MobL protein" evidence="3">
    <location>
        <begin position="17"/>
        <end position="240"/>
    </location>
</feature>
<evidence type="ECO:0000256" key="1">
    <source>
        <dbReference type="ARBA" id="ARBA00010873"/>
    </source>
</evidence>
<dbReference type="InterPro" id="IPR040834">
    <property type="entry name" value="NES_C_h"/>
</dbReference>
<evidence type="ECO:0000313" key="6">
    <source>
        <dbReference type="Proteomes" id="UP000616608"/>
    </source>
</evidence>
<gene>
    <name evidence="5" type="primary">traA</name>
    <name evidence="5" type="ORF">GCM10007425_30580</name>
</gene>
<organism evidence="5 6">
    <name type="scientific">Lysinibacillus alkalisoli</name>
    <dbReference type="NCBI Taxonomy" id="1911548"/>
    <lineage>
        <taxon>Bacteria</taxon>
        <taxon>Bacillati</taxon>
        <taxon>Bacillota</taxon>
        <taxon>Bacilli</taxon>
        <taxon>Bacillales</taxon>
        <taxon>Bacillaceae</taxon>
        <taxon>Lysinibacillus</taxon>
    </lineage>
</organism>
<evidence type="ECO:0000259" key="4">
    <source>
        <dbReference type="Pfam" id="PF18208"/>
    </source>
</evidence>
<comment type="similarity">
    <text evidence="1">Belongs to the MobA/MobL family.</text>
</comment>
<dbReference type="Proteomes" id="UP000616608">
    <property type="component" value="Unassembled WGS sequence"/>
</dbReference>
<dbReference type="AlphaFoldDB" id="A0A917GAI2"/>
<dbReference type="Pfam" id="PF03389">
    <property type="entry name" value="MobA_MobL"/>
    <property type="match status" value="1"/>
</dbReference>
<dbReference type="InterPro" id="IPR005053">
    <property type="entry name" value="MobA_MobL"/>
</dbReference>
<dbReference type="EMBL" id="BMJT01000017">
    <property type="protein sequence ID" value="GGG33769.1"/>
    <property type="molecule type" value="Genomic_DNA"/>
</dbReference>
<evidence type="ECO:0000313" key="5">
    <source>
        <dbReference type="EMBL" id="GGG33769.1"/>
    </source>
</evidence>
<protein>
    <submittedName>
        <fullName evidence="5">Nickase</fullName>
    </submittedName>
</protein>
<feature type="domain" description="Nicking enzyme C-terminal middle helical" evidence="4">
    <location>
        <begin position="285"/>
        <end position="368"/>
    </location>
</feature>
<reference evidence="5" key="1">
    <citation type="journal article" date="2014" name="Int. J. Syst. Evol. Microbiol.">
        <title>Complete genome sequence of Corynebacterium casei LMG S-19264T (=DSM 44701T), isolated from a smear-ripened cheese.</title>
        <authorList>
            <consortium name="US DOE Joint Genome Institute (JGI-PGF)"/>
            <person name="Walter F."/>
            <person name="Albersmeier A."/>
            <person name="Kalinowski J."/>
            <person name="Ruckert C."/>
        </authorList>
    </citation>
    <scope>NUCLEOTIDE SEQUENCE</scope>
    <source>
        <strain evidence="5">CGMCC 1.15760</strain>
    </source>
</reference>
<evidence type="ECO:0000256" key="2">
    <source>
        <dbReference type="ARBA" id="ARBA00022971"/>
    </source>
</evidence>
<dbReference type="NCBIfam" id="NF041496">
    <property type="entry name" value="MobQ"/>
    <property type="match status" value="1"/>
</dbReference>
<keyword evidence="2" id="KW-0184">Conjugation</keyword>
<name>A0A917GAI2_9BACI</name>
<proteinExistence type="inferred from homology"/>